<protein>
    <recommendedName>
        <fullName evidence="4">DUF1475 domain-containing protein</fullName>
    </recommendedName>
</protein>
<proteinExistence type="predicted"/>
<name>A0AAQ1JNT7_9GAMM</name>
<comment type="caution">
    <text evidence="2">The sequence shown here is derived from an EMBL/GenBank/DDBJ whole genome shotgun (WGS) entry which is preliminary data.</text>
</comment>
<dbReference type="EMBL" id="FNVE01000001">
    <property type="protein sequence ID" value="SEF65495.1"/>
    <property type="molecule type" value="Genomic_DNA"/>
</dbReference>
<keyword evidence="1" id="KW-0472">Membrane</keyword>
<sequence length="115" mass="12812">MALFRTYLLAIILGLVTYTMLVGMEHGWNLLPIFFGNIVEMSWQGQFNLDFMSFLSLSAIWVAWRHQFSGSGIVLGILAFFGGMLFLAAYLLWASGQASGDTKVLLLGRERAKSV</sequence>
<organism evidence="2 3">
    <name type="scientific">Halopseudomonas aestusnigri</name>
    <dbReference type="NCBI Taxonomy" id="857252"/>
    <lineage>
        <taxon>Bacteria</taxon>
        <taxon>Pseudomonadati</taxon>
        <taxon>Pseudomonadota</taxon>
        <taxon>Gammaproteobacteria</taxon>
        <taxon>Pseudomonadales</taxon>
        <taxon>Pseudomonadaceae</taxon>
        <taxon>Halopseudomonas</taxon>
    </lineage>
</organism>
<keyword evidence="1" id="KW-0812">Transmembrane</keyword>
<feature type="transmembrane region" description="Helical" evidence="1">
    <location>
        <begin position="70"/>
        <end position="93"/>
    </location>
</feature>
<feature type="transmembrane region" description="Helical" evidence="1">
    <location>
        <begin position="6"/>
        <end position="24"/>
    </location>
</feature>
<evidence type="ECO:0000313" key="2">
    <source>
        <dbReference type="EMBL" id="SEF65495.1"/>
    </source>
</evidence>
<accession>A0AAQ1JNT7</accession>
<evidence type="ECO:0000313" key="3">
    <source>
        <dbReference type="Proteomes" id="UP000243518"/>
    </source>
</evidence>
<dbReference type="AlphaFoldDB" id="A0AAQ1JNT7"/>
<reference evidence="2 3" key="1">
    <citation type="submission" date="2016-10" db="EMBL/GenBank/DDBJ databases">
        <authorList>
            <person name="Varghese N."/>
            <person name="Submissions S."/>
        </authorList>
    </citation>
    <scope>NUCLEOTIDE SEQUENCE [LARGE SCALE GENOMIC DNA]</scope>
    <source>
        <strain evidence="2 3">CECT 8317</strain>
    </source>
</reference>
<feature type="transmembrane region" description="Helical" evidence="1">
    <location>
        <begin position="45"/>
        <end position="64"/>
    </location>
</feature>
<dbReference type="RefSeq" id="WP_088273686.1">
    <property type="nucleotide sequence ID" value="NZ_FNVE01000001.1"/>
</dbReference>
<evidence type="ECO:0000256" key="1">
    <source>
        <dbReference type="SAM" id="Phobius"/>
    </source>
</evidence>
<gene>
    <name evidence="2" type="ORF">SAMN05216586_101599</name>
</gene>
<evidence type="ECO:0008006" key="4">
    <source>
        <dbReference type="Google" id="ProtNLM"/>
    </source>
</evidence>
<keyword evidence="1" id="KW-1133">Transmembrane helix</keyword>
<dbReference type="Proteomes" id="UP000243518">
    <property type="component" value="Unassembled WGS sequence"/>
</dbReference>
<keyword evidence="3" id="KW-1185">Reference proteome</keyword>